<gene>
    <name evidence="2" type="ORF">JMJ55_04505</name>
</gene>
<protein>
    <recommendedName>
        <fullName evidence="1">Signal transduction histidine kinase subgroup 2 dimerisation and phosphoacceptor domain-containing protein</fullName>
    </recommendedName>
</protein>
<dbReference type="InterPro" id="IPR011495">
    <property type="entry name" value="Sig_transdc_His_kin_sub2_dim/P"/>
</dbReference>
<evidence type="ECO:0000313" key="2">
    <source>
        <dbReference type="EMBL" id="MBL6454574.1"/>
    </source>
</evidence>
<reference evidence="2 3" key="1">
    <citation type="submission" date="2021-01" db="EMBL/GenBank/DDBJ databases">
        <title>Belnapia mucosa sp. nov. and Belnapia arida sp. nov., isolated from the Tabernas Desert (Almeria, Spain).</title>
        <authorList>
            <person name="Molina-Menor E."/>
            <person name="Vidal-Verdu A."/>
            <person name="Calonge A."/>
            <person name="Satari L."/>
            <person name="Pereto Magraner J."/>
            <person name="Porcar Miralles M."/>
        </authorList>
    </citation>
    <scope>NUCLEOTIDE SEQUENCE [LARGE SCALE GENOMIC DNA]</scope>
    <source>
        <strain evidence="2 3">T6</strain>
    </source>
</reference>
<dbReference type="EMBL" id="JAEUXJ010000001">
    <property type="protein sequence ID" value="MBL6454574.1"/>
    <property type="molecule type" value="Genomic_DNA"/>
</dbReference>
<organism evidence="2 3">
    <name type="scientific">Belnapia mucosa</name>
    <dbReference type="NCBI Taxonomy" id="2804532"/>
    <lineage>
        <taxon>Bacteria</taxon>
        <taxon>Pseudomonadati</taxon>
        <taxon>Pseudomonadota</taxon>
        <taxon>Alphaproteobacteria</taxon>
        <taxon>Acetobacterales</taxon>
        <taxon>Roseomonadaceae</taxon>
        <taxon>Belnapia</taxon>
    </lineage>
</organism>
<dbReference type="Proteomes" id="UP000606490">
    <property type="component" value="Unassembled WGS sequence"/>
</dbReference>
<evidence type="ECO:0000259" key="1">
    <source>
        <dbReference type="Pfam" id="PF07568"/>
    </source>
</evidence>
<accession>A0ABS1UYN2</accession>
<evidence type="ECO:0000313" key="3">
    <source>
        <dbReference type="Proteomes" id="UP000606490"/>
    </source>
</evidence>
<name>A0ABS1UYN2_9PROT</name>
<keyword evidence="3" id="KW-1185">Reference proteome</keyword>
<dbReference type="RefSeq" id="WP_202824266.1">
    <property type="nucleotide sequence ID" value="NZ_JAEUXJ010000001.1"/>
</dbReference>
<sequence length="44" mass="4678">MNSLQLTSALFRLRGHALGDTKAAAQLVLAASRVAAIARVHQHL</sequence>
<feature type="domain" description="Signal transduction histidine kinase subgroup 2 dimerisation and phosphoacceptor" evidence="1">
    <location>
        <begin position="2"/>
        <end position="44"/>
    </location>
</feature>
<proteinExistence type="predicted"/>
<comment type="caution">
    <text evidence="2">The sequence shown here is derived from an EMBL/GenBank/DDBJ whole genome shotgun (WGS) entry which is preliminary data.</text>
</comment>
<dbReference type="Pfam" id="PF07568">
    <property type="entry name" value="HisKA_2"/>
    <property type="match status" value="1"/>
</dbReference>